<dbReference type="InterPro" id="IPR009100">
    <property type="entry name" value="AcylCoA_DH/oxidase_NM_dom_sf"/>
</dbReference>
<evidence type="ECO:0000259" key="9">
    <source>
        <dbReference type="Pfam" id="PF02771"/>
    </source>
</evidence>
<comment type="similarity">
    <text evidence="2 6">Belongs to the acyl-CoA dehydrogenase family.</text>
</comment>
<feature type="domain" description="Acyl-CoA dehydrogenase/oxidase N-terminal" evidence="9">
    <location>
        <begin position="180"/>
        <end position="291"/>
    </location>
</feature>
<evidence type="ECO:0000256" key="5">
    <source>
        <dbReference type="ARBA" id="ARBA00023002"/>
    </source>
</evidence>
<dbReference type="EMBL" id="FXYG01000005">
    <property type="protein sequence ID" value="SMX49264.1"/>
    <property type="molecule type" value="Genomic_DNA"/>
</dbReference>
<dbReference type="RefSeq" id="WP_093965285.1">
    <property type="nucleotide sequence ID" value="NZ_FXYG01000005.1"/>
</dbReference>
<comment type="cofactor">
    <cofactor evidence="1 6">
        <name>FAD</name>
        <dbReference type="ChEBI" id="CHEBI:57692"/>
    </cofactor>
</comment>
<evidence type="ECO:0000259" key="7">
    <source>
        <dbReference type="Pfam" id="PF00441"/>
    </source>
</evidence>
<dbReference type="Gene3D" id="1.10.540.10">
    <property type="entry name" value="Acyl-CoA dehydrogenase/oxidase, N-terminal domain"/>
    <property type="match status" value="1"/>
</dbReference>
<dbReference type="SUPFAM" id="SSF56645">
    <property type="entry name" value="Acyl-CoA dehydrogenase NM domain-like"/>
    <property type="match status" value="1"/>
</dbReference>
<dbReference type="GO" id="GO:0050660">
    <property type="term" value="F:flavin adenine dinucleotide binding"/>
    <property type="evidence" value="ECO:0007669"/>
    <property type="project" value="InterPro"/>
</dbReference>
<dbReference type="PANTHER" id="PTHR43884:SF25">
    <property type="entry name" value="ACYL-COA DEHYDROGENASE YDBM-RELATED"/>
    <property type="match status" value="1"/>
</dbReference>
<accession>A0A238L2E9</accession>
<dbReference type="Proteomes" id="UP000202485">
    <property type="component" value="Unassembled WGS sequence"/>
</dbReference>
<dbReference type="InterPro" id="IPR009075">
    <property type="entry name" value="AcylCo_DH/oxidase_C"/>
</dbReference>
<dbReference type="InterPro" id="IPR037069">
    <property type="entry name" value="AcylCoA_DH/ox_N_sf"/>
</dbReference>
<protein>
    <submittedName>
        <fullName evidence="10">Acyl-CoA dehydrogenase</fullName>
        <ecNumber evidence="10">1.3.99.-</ecNumber>
    </submittedName>
</protein>
<dbReference type="PANTHER" id="PTHR43884">
    <property type="entry name" value="ACYL-COA DEHYDROGENASE"/>
    <property type="match status" value="1"/>
</dbReference>
<dbReference type="SUPFAM" id="SSF47203">
    <property type="entry name" value="Acyl-CoA dehydrogenase C-terminal domain-like"/>
    <property type="match status" value="1"/>
</dbReference>
<dbReference type="EC" id="1.3.99.-" evidence="10"/>
<dbReference type="PROSITE" id="PS00073">
    <property type="entry name" value="ACYL_COA_DH_2"/>
    <property type="match status" value="1"/>
</dbReference>
<dbReference type="InterPro" id="IPR006091">
    <property type="entry name" value="Acyl-CoA_Oxase/DH_mid-dom"/>
</dbReference>
<evidence type="ECO:0000256" key="3">
    <source>
        <dbReference type="ARBA" id="ARBA00022630"/>
    </source>
</evidence>
<evidence type="ECO:0000256" key="4">
    <source>
        <dbReference type="ARBA" id="ARBA00022827"/>
    </source>
</evidence>
<feature type="domain" description="Acyl-CoA dehydrogenase/oxidase C-terminal" evidence="7">
    <location>
        <begin position="413"/>
        <end position="562"/>
    </location>
</feature>
<dbReference type="InterPro" id="IPR006089">
    <property type="entry name" value="Acyl-CoA_DH_CS"/>
</dbReference>
<keyword evidence="3 6" id="KW-0285">Flavoprotein</keyword>
<gene>
    <name evidence="10" type="primary">mmgC_5</name>
    <name evidence="10" type="ORF">RUA8715_03702</name>
</gene>
<evidence type="ECO:0000256" key="1">
    <source>
        <dbReference type="ARBA" id="ARBA00001974"/>
    </source>
</evidence>
<feature type="domain" description="Acyl-CoA oxidase/dehydrogenase middle" evidence="8">
    <location>
        <begin position="297"/>
        <end position="398"/>
    </location>
</feature>
<dbReference type="Pfam" id="PF00441">
    <property type="entry name" value="Acyl-CoA_dh_1"/>
    <property type="match status" value="1"/>
</dbReference>
<sequence length="563" mass="61389">MAHDGQDMTNMTSQPVLPDLLTLTGAALPAVQSVFDRARDAVREMVSAEGRVSGALVEANQTAAHGLAWLATYNQSLQQMQKWAEALDAQGKFGEMEQLLHQIAFGEYLHQVAGGIPMNQGEVVRLQDLGLGWDALSGFQCAEVQTLMAQANSQAARSRLVQLMQDQSGATMFGASGLDEELEMIREQFRRYALDRVEPNAHEWHLKDELIPMEIIEELAEMGVFGLTIPEEYGGFGLSKASMCVVSEELSRGYIGVGSLGTRSEIAAELIIAGGTDDQKAQWLPKIASAEILPTAVFTEPNTGSDLGSLRTRAVKDENGDYKITGNKTWITHAARTHVMTLLARTDPETTDHRGLSMFLAEKTPGTDDNPFPTPGMTGGEIEVLGYRGMKEYELAFDGFHVKGENLLGGEEGKGFKQLMETFESARIQTAARAIGVAQSALDIAMQYAQERKQFGKALINFPRVSGKLAMMAVEIMIARQLTYFSAWEKDNGHRCDLEAGMAKLLGARVAWAAADNGLQIHGGNGFALEYKISRVLCDARILNIFEGAAEIQAQVIARRLLA</sequence>
<evidence type="ECO:0000256" key="6">
    <source>
        <dbReference type="RuleBase" id="RU362125"/>
    </source>
</evidence>
<dbReference type="InterPro" id="IPR046373">
    <property type="entry name" value="Acyl-CoA_Oxase/DH_mid-dom_sf"/>
</dbReference>
<dbReference type="FunFam" id="1.20.140.10:FF:000001">
    <property type="entry name" value="Acyl-CoA dehydrogenase"/>
    <property type="match status" value="1"/>
</dbReference>
<dbReference type="GO" id="GO:0003995">
    <property type="term" value="F:acyl-CoA dehydrogenase activity"/>
    <property type="evidence" value="ECO:0007669"/>
    <property type="project" value="InterPro"/>
</dbReference>
<keyword evidence="4 6" id="KW-0274">FAD</keyword>
<evidence type="ECO:0000313" key="11">
    <source>
        <dbReference type="Proteomes" id="UP000202485"/>
    </source>
</evidence>
<dbReference type="Pfam" id="PF02771">
    <property type="entry name" value="Acyl-CoA_dh_N"/>
    <property type="match status" value="1"/>
</dbReference>
<organism evidence="10 11">
    <name type="scientific">Ruegeria arenilitoris</name>
    <dbReference type="NCBI Taxonomy" id="1173585"/>
    <lineage>
        <taxon>Bacteria</taxon>
        <taxon>Pseudomonadati</taxon>
        <taxon>Pseudomonadota</taxon>
        <taxon>Alphaproteobacteria</taxon>
        <taxon>Rhodobacterales</taxon>
        <taxon>Roseobacteraceae</taxon>
        <taxon>Ruegeria</taxon>
    </lineage>
</organism>
<name>A0A238L2E9_9RHOB</name>
<dbReference type="Pfam" id="PF02770">
    <property type="entry name" value="Acyl-CoA_dh_M"/>
    <property type="match status" value="1"/>
</dbReference>
<keyword evidence="5 6" id="KW-0560">Oxidoreductase</keyword>
<evidence type="ECO:0000256" key="2">
    <source>
        <dbReference type="ARBA" id="ARBA00009347"/>
    </source>
</evidence>
<keyword evidence="11" id="KW-1185">Reference proteome</keyword>
<dbReference type="OrthoDB" id="9775090at2"/>
<evidence type="ECO:0000259" key="8">
    <source>
        <dbReference type="Pfam" id="PF02770"/>
    </source>
</evidence>
<proteinExistence type="inferred from homology"/>
<dbReference type="AlphaFoldDB" id="A0A238L2E9"/>
<evidence type="ECO:0000313" key="10">
    <source>
        <dbReference type="EMBL" id="SMX49264.1"/>
    </source>
</evidence>
<dbReference type="Gene3D" id="1.20.140.10">
    <property type="entry name" value="Butyryl-CoA Dehydrogenase, subunit A, domain 3"/>
    <property type="match status" value="1"/>
</dbReference>
<dbReference type="FunFam" id="1.10.540.10:FF:000029">
    <property type="entry name" value="Acyl-CoA dehydrogenase"/>
    <property type="match status" value="1"/>
</dbReference>
<dbReference type="Gene3D" id="2.40.110.10">
    <property type="entry name" value="Butyryl-CoA Dehydrogenase, subunit A, domain 2"/>
    <property type="match status" value="1"/>
</dbReference>
<dbReference type="InterPro" id="IPR036250">
    <property type="entry name" value="AcylCo_DH-like_C"/>
</dbReference>
<reference evidence="11" key="1">
    <citation type="submission" date="2017-05" db="EMBL/GenBank/DDBJ databases">
        <authorList>
            <person name="Rodrigo-Torres L."/>
            <person name="Arahal R. D."/>
            <person name="Lucena T."/>
        </authorList>
    </citation>
    <scope>NUCLEOTIDE SEQUENCE [LARGE SCALE GENOMIC DNA]</scope>
    <source>
        <strain evidence="11">CECT 8715</strain>
    </source>
</reference>
<dbReference type="InterPro" id="IPR013786">
    <property type="entry name" value="AcylCoA_DH/ox_N"/>
</dbReference>
<dbReference type="FunFam" id="2.40.110.10:FF:000015">
    <property type="entry name" value="Acyl-CoA dehydrogenase"/>
    <property type="match status" value="1"/>
</dbReference>